<organism evidence="1 2">
    <name type="scientific">Cronartium quercuum f. sp. fusiforme G11</name>
    <dbReference type="NCBI Taxonomy" id="708437"/>
    <lineage>
        <taxon>Eukaryota</taxon>
        <taxon>Fungi</taxon>
        <taxon>Dikarya</taxon>
        <taxon>Basidiomycota</taxon>
        <taxon>Pucciniomycotina</taxon>
        <taxon>Pucciniomycetes</taxon>
        <taxon>Pucciniales</taxon>
        <taxon>Coleosporiaceae</taxon>
        <taxon>Cronartium</taxon>
    </lineage>
</organism>
<name>A0A9P6TGL6_9BASI</name>
<keyword evidence="2" id="KW-1185">Reference proteome</keyword>
<reference evidence="1" key="1">
    <citation type="submission" date="2013-11" db="EMBL/GenBank/DDBJ databases">
        <title>Genome sequence of the fusiform rust pathogen reveals effectors for host alternation and coevolution with pine.</title>
        <authorList>
            <consortium name="DOE Joint Genome Institute"/>
            <person name="Smith K."/>
            <person name="Pendleton A."/>
            <person name="Kubisiak T."/>
            <person name="Anderson C."/>
            <person name="Salamov A."/>
            <person name="Aerts A."/>
            <person name="Riley R."/>
            <person name="Clum A."/>
            <person name="Lindquist E."/>
            <person name="Ence D."/>
            <person name="Campbell M."/>
            <person name="Kronenberg Z."/>
            <person name="Feau N."/>
            <person name="Dhillon B."/>
            <person name="Hamelin R."/>
            <person name="Burleigh J."/>
            <person name="Smith J."/>
            <person name="Yandell M."/>
            <person name="Nelson C."/>
            <person name="Grigoriev I."/>
            <person name="Davis J."/>
        </authorList>
    </citation>
    <scope>NUCLEOTIDE SEQUENCE</scope>
    <source>
        <strain evidence="1">G11</strain>
    </source>
</reference>
<sequence length="134" mass="14743">MTLAIKIDPIQKQKFLNIHQLHFMGFKEAKEQLETSAANNSAIQEIINALSKTTITVNKKVTGSTTQLNATLHLVREGIVAILECVTPQEALKKYQRSIESSLSRLCEAIDTQISNLTDCGDAPVSALNFPMTD</sequence>
<protein>
    <submittedName>
        <fullName evidence="1">Uncharacterized protein</fullName>
    </submittedName>
</protein>
<evidence type="ECO:0000313" key="1">
    <source>
        <dbReference type="EMBL" id="KAG0149903.1"/>
    </source>
</evidence>
<gene>
    <name evidence="1" type="ORF">CROQUDRAFT_278802</name>
</gene>
<dbReference type="AlphaFoldDB" id="A0A9P6TGL6"/>
<dbReference type="Proteomes" id="UP000886653">
    <property type="component" value="Unassembled WGS sequence"/>
</dbReference>
<evidence type="ECO:0000313" key="2">
    <source>
        <dbReference type="Proteomes" id="UP000886653"/>
    </source>
</evidence>
<comment type="caution">
    <text evidence="1">The sequence shown here is derived from an EMBL/GenBank/DDBJ whole genome shotgun (WGS) entry which is preliminary data.</text>
</comment>
<dbReference type="EMBL" id="MU167224">
    <property type="protein sequence ID" value="KAG0149903.1"/>
    <property type="molecule type" value="Genomic_DNA"/>
</dbReference>
<proteinExistence type="predicted"/>
<accession>A0A9P6TGL6</accession>